<dbReference type="Gene3D" id="3.40.630.30">
    <property type="match status" value="1"/>
</dbReference>
<dbReference type="SUPFAM" id="SSF55729">
    <property type="entry name" value="Acyl-CoA N-acyltransferases (Nat)"/>
    <property type="match status" value="1"/>
</dbReference>
<proteinExistence type="predicted"/>
<accession>A0A9D2UHM1</accession>
<reference evidence="2" key="2">
    <citation type="submission" date="2021-04" db="EMBL/GenBank/DDBJ databases">
        <authorList>
            <person name="Gilroy R."/>
        </authorList>
    </citation>
    <scope>NUCLEOTIDE SEQUENCE</scope>
    <source>
        <strain evidence="2">MalCec1-1739</strain>
    </source>
</reference>
<protein>
    <submittedName>
        <fullName evidence="2">GNAT family N-acetyltransferase</fullName>
    </submittedName>
</protein>
<feature type="domain" description="BioF2-like acetyltransferase" evidence="1">
    <location>
        <begin position="167"/>
        <end position="281"/>
    </location>
</feature>
<dbReference type="InterPro" id="IPR016181">
    <property type="entry name" value="Acyl_CoA_acyltransferase"/>
</dbReference>
<evidence type="ECO:0000313" key="3">
    <source>
        <dbReference type="Proteomes" id="UP000787625"/>
    </source>
</evidence>
<dbReference type="InterPro" id="IPR038740">
    <property type="entry name" value="BioF2-like_GNAT_dom"/>
</dbReference>
<sequence length="324" mass="36219">MQTDVTDSNRDEYAAFCERVPVPLFARPYWLDAVCPDGWGAFIARRGGQVVGAMPYHSVRRVGRRFMLQPELTQFLGLYVDYSLTSDSHYRRRSLFRECAADIIGQIAGCHFAYAQIAFHHTCTDWLPFHWAGYRETTRYTYLLPDISSPDGLIASFHPSKRAHLRAAATGGLAADTAMAAGDFLDFHSRCLSLKGARPTYRRDTFERIASVMSGRGQCAVVAVRGRDGAVQSAVFVVWDDASAYQLMSCTDPSSASTGASTLAVMEAIRHCSAHTRAYDFEGSMMRDVEYSYSKYGTVQRPYIYLEKFSSLAVEVGLRLLRKV</sequence>
<gene>
    <name evidence="2" type="ORF">IAA93_02620</name>
</gene>
<name>A0A9D2UHM1_9BACT</name>
<organism evidence="2 3">
    <name type="scientific">Candidatus Avibacteroides avistercoris</name>
    <dbReference type="NCBI Taxonomy" id="2840690"/>
    <lineage>
        <taxon>Bacteria</taxon>
        <taxon>Pseudomonadati</taxon>
        <taxon>Bacteroidota</taxon>
        <taxon>Bacteroidia</taxon>
        <taxon>Bacteroidales</taxon>
        <taxon>Bacteroidaceae</taxon>
        <taxon>Bacteroidaceae incertae sedis</taxon>
        <taxon>Candidatus Avibacteroides</taxon>
    </lineage>
</organism>
<dbReference type="EMBL" id="DWUP01000053">
    <property type="protein sequence ID" value="HJD52609.1"/>
    <property type="molecule type" value="Genomic_DNA"/>
</dbReference>
<comment type="caution">
    <text evidence="2">The sequence shown here is derived from an EMBL/GenBank/DDBJ whole genome shotgun (WGS) entry which is preliminary data.</text>
</comment>
<evidence type="ECO:0000259" key="1">
    <source>
        <dbReference type="Pfam" id="PF13480"/>
    </source>
</evidence>
<reference evidence="2" key="1">
    <citation type="journal article" date="2021" name="PeerJ">
        <title>Extensive microbial diversity within the chicken gut microbiome revealed by metagenomics and culture.</title>
        <authorList>
            <person name="Gilroy R."/>
            <person name="Ravi A."/>
            <person name="Getino M."/>
            <person name="Pursley I."/>
            <person name="Horton D.L."/>
            <person name="Alikhan N.F."/>
            <person name="Baker D."/>
            <person name="Gharbi K."/>
            <person name="Hall N."/>
            <person name="Watson M."/>
            <person name="Adriaenssens E.M."/>
            <person name="Foster-Nyarko E."/>
            <person name="Jarju S."/>
            <person name="Secka A."/>
            <person name="Antonio M."/>
            <person name="Oren A."/>
            <person name="Chaudhuri R.R."/>
            <person name="La Ragione R."/>
            <person name="Hildebrand F."/>
            <person name="Pallen M.J."/>
        </authorList>
    </citation>
    <scope>NUCLEOTIDE SEQUENCE</scope>
    <source>
        <strain evidence="2">MalCec1-1739</strain>
    </source>
</reference>
<dbReference type="Pfam" id="PF13480">
    <property type="entry name" value="Acetyltransf_6"/>
    <property type="match status" value="1"/>
</dbReference>
<dbReference type="Proteomes" id="UP000787625">
    <property type="component" value="Unassembled WGS sequence"/>
</dbReference>
<evidence type="ECO:0000313" key="2">
    <source>
        <dbReference type="EMBL" id="HJD52609.1"/>
    </source>
</evidence>
<dbReference type="AlphaFoldDB" id="A0A9D2UHM1"/>